<keyword evidence="2" id="KW-1185">Reference proteome</keyword>
<sequence>MADGAAQEARRYQIKSFLRKEEKQKRGLEPLPVFFFETARLLLFNPLVQPLGTEVLWEKEKGLVLQLWDRRQAKIAAALSAANLDEQVIRMDHIQPSETYMLSHMRMDD</sequence>
<reference evidence="1" key="2">
    <citation type="submission" date="2013-10" db="EMBL/GenBank/DDBJ databases">
        <authorList>
            <person name="Aslett M."/>
        </authorList>
    </citation>
    <scope>NUCLEOTIDE SEQUENCE [LARGE SCALE GENOMIC DNA]</scope>
    <source>
        <strain evidence="1">Houghton</strain>
    </source>
</reference>
<proteinExistence type="predicted"/>
<dbReference type="Gene3D" id="1.20.58.1020">
    <property type="match status" value="1"/>
</dbReference>
<dbReference type="EMBL" id="HG677320">
    <property type="protein sequence ID" value="CDJ44577.1"/>
    <property type="molecule type" value="Genomic_DNA"/>
</dbReference>
<dbReference type="InterPro" id="IPR036224">
    <property type="entry name" value="GINS_bundle-like_dom_sf"/>
</dbReference>
<gene>
    <name evidence="1" type="ORF">ETH_00023845</name>
</gene>
<protein>
    <submittedName>
        <fullName evidence="1">Uncharacterized protein</fullName>
    </submittedName>
</protein>
<name>U6L2F8_EIMTE</name>
<dbReference type="VEuPathDB" id="ToxoDB:ETH_00023845"/>
<dbReference type="AlphaFoldDB" id="U6L2F8"/>
<accession>U6L2F8</accession>
<dbReference type="RefSeq" id="XP_013235325.1">
    <property type="nucleotide sequence ID" value="XM_013379871.1"/>
</dbReference>
<dbReference type="GeneID" id="25253881"/>
<dbReference type="OrthoDB" id="330221at2759"/>
<dbReference type="SUPFAM" id="SSF158573">
    <property type="entry name" value="GINS helical bundle-like"/>
    <property type="match status" value="1"/>
</dbReference>
<evidence type="ECO:0000313" key="2">
    <source>
        <dbReference type="Proteomes" id="UP000030747"/>
    </source>
</evidence>
<dbReference type="Proteomes" id="UP000030747">
    <property type="component" value="Unassembled WGS sequence"/>
</dbReference>
<dbReference type="VEuPathDB" id="ToxoDB:ETH2_1330200"/>
<organism evidence="1 2">
    <name type="scientific">Eimeria tenella</name>
    <name type="common">Coccidian parasite</name>
    <dbReference type="NCBI Taxonomy" id="5802"/>
    <lineage>
        <taxon>Eukaryota</taxon>
        <taxon>Sar</taxon>
        <taxon>Alveolata</taxon>
        <taxon>Apicomplexa</taxon>
        <taxon>Conoidasida</taxon>
        <taxon>Coccidia</taxon>
        <taxon>Eucoccidiorida</taxon>
        <taxon>Eimeriorina</taxon>
        <taxon>Eimeriidae</taxon>
        <taxon>Eimeria</taxon>
    </lineage>
</organism>
<reference evidence="1" key="1">
    <citation type="submission" date="2013-10" db="EMBL/GenBank/DDBJ databases">
        <title>Genomic analysis of the causative agents of coccidiosis in chickens.</title>
        <authorList>
            <person name="Reid A.J."/>
            <person name="Blake D."/>
            <person name="Billington K."/>
            <person name="Browne H."/>
            <person name="Dunn M."/>
            <person name="Hung S."/>
            <person name="Kawahara F."/>
            <person name="Miranda-Saavedra D."/>
            <person name="Mourier T."/>
            <person name="Nagra H."/>
            <person name="Otto T.D."/>
            <person name="Rawlings N."/>
            <person name="Sanchez A."/>
            <person name="Sanders M."/>
            <person name="Subramaniam C."/>
            <person name="Tay Y."/>
            <person name="Dear P."/>
            <person name="Doerig C."/>
            <person name="Gruber A."/>
            <person name="Parkinson J."/>
            <person name="Shirley M."/>
            <person name="Wan K.L."/>
            <person name="Berriman M."/>
            <person name="Tomley F."/>
            <person name="Pain A."/>
        </authorList>
    </citation>
    <scope>NUCLEOTIDE SEQUENCE [LARGE SCALE GENOMIC DNA]</scope>
    <source>
        <strain evidence="1">Houghton</strain>
    </source>
</reference>
<evidence type="ECO:0000313" key="1">
    <source>
        <dbReference type="EMBL" id="CDJ44577.1"/>
    </source>
</evidence>